<dbReference type="Pfam" id="PF13585">
    <property type="entry name" value="CHU_C"/>
    <property type="match status" value="1"/>
</dbReference>
<gene>
    <name evidence="1" type="ORF">Q0590_33455</name>
</gene>
<dbReference type="Gene3D" id="2.60.40.10">
    <property type="entry name" value="Immunoglobulins"/>
    <property type="match status" value="2"/>
</dbReference>
<dbReference type="EMBL" id="JAUKPO010000048">
    <property type="protein sequence ID" value="MDO1451229.1"/>
    <property type="molecule type" value="Genomic_DNA"/>
</dbReference>
<organism evidence="1 2">
    <name type="scientific">Rhodocytophaga aerolata</name>
    <dbReference type="NCBI Taxonomy" id="455078"/>
    <lineage>
        <taxon>Bacteria</taxon>
        <taxon>Pseudomonadati</taxon>
        <taxon>Bacteroidota</taxon>
        <taxon>Cytophagia</taxon>
        <taxon>Cytophagales</taxon>
        <taxon>Rhodocytophagaceae</taxon>
        <taxon>Rhodocytophaga</taxon>
    </lineage>
</organism>
<evidence type="ECO:0000313" key="1">
    <source>
        <dbReference type="EMBL" id="MDO1451229.1"/>
    </source>
</evidence>
<dbReference type="SUPFAM" id="SSF63829">
    <property type="entry name" value="Calcium-dependent phosphotriesterase"/>
    <property type="match status" value="1"/>
</dbReference>
<dbReference type="Proteomes" id="UP001168528">
    <property type="component" value="Unassembled WGS sequence"/>
</dbReference>
<name>A0ABT8RGJ9_9BACT</name>
<keyword evidence="2" id="KW-1185">Reference proteome</keyword>
<evidence type="ECO:0000313" key="2">
    <source>
        <dbReference type="Proteomes" id="UP001168528"/>
    </source>
</evidence>
<dbReference type="RefSeq" id="WP_302042029.1">
    <property type="nucleotide sequence ID" value="NZ_JAUKPO010000048.1"/>
</dbReference>
<dbReference type="InterPro" id="IPR013783">
    <property type="entry name" value="Ig-like_fold"/>
</dbReference>
<accession>A0ABT8RGJ9</accession>
<comment type="caution">
    <text evidence="1">The sequence shown here is derived from an EMBL/GenBank/DDBJ whole genome shotgun (WGS) entry which is preliminary data.</text>
</comment>
<reference evidence="1" key="1">
    <citation type="submission" date="2023-07" db="EMBL/GenBank/DDBJ databases">
        <title>The genome sequence of Rhodocytophaga aerolata KACC 12507.</title>
        <authorList>
            <person name="Zhang X."/>
        </authorList>
    </citation>
    <scope>NUCLEOTIDE SEQUENCE</scope>
    <source>
        <strain evidence="1">KACC 12507</strain>
    </source>
</reference>
<protein>
    <submittedName>
        <fullName evidence="1">Gliding motility-associated C-terminal domain-containing protein</fullName>
    </submittedName>
</protein>
<proteinExistence type="predicted"/>
<sequence>MRLLYLLVFLLFILQSQLGYCQVSVQNLYFNSTTNILRLNFSGSSPTHNYTGIGSGASIGEGIAHVEDLNGNLKFWVNASGVYDKNGTLLPGSAGILAHPSSSEIVICPFPADPAKFYIFYNNQLCSALYYALVDMNLRGGLGEVVSKNIAIDPGNSYAEGLEIVKIPCSSDYWLLAYQCYSGFKRFKIDAKGISSSTLLQTFNAESHNGRGELDFHQGRLAYAVTYKNKVFLSDFDPVTGVISNAKTVSFAATNGLYGIEFSADASKVYASDWNNRNFFGNISSPNLFRYDIASGTSSSWTIPYNTANCQNTIVEGLGQIELGKDGKLYIPHVNGCQITVVENPNVATPTFSQIDVSTILSTGVSDHIQSEVWQALQISPDQTICEGERVELSIQGGNTYRWKPTTGLDDPYSSSPSAAPLVTTTYTVYAENQFGCLDSLQTTVRVIAKPKVSITTPQGTTLCEARTVKLMATPGYTSYQWYLNNQLISEATTDSLLISNEGIYYVEVSGSPASCQGISSQVEIIRSSTSIPMVTIHGKTHLCAGESTLLSTHQQSGYFYQWLKDNTALAGETTHQLTVKEAGTYQVKMQSIGHCEAVSAPIPIQVYPYPEISLPLDTTVCHTPLVLTLNKPTEEYTYLWSDNSTEPSLEVKQSGEYTLQVSNGYCIATRKITVQILDPGQVEIPNVITPNDDQSNDFFVVKNGFGKISLTIYNRWGKEVFRSSEYQNDWNAAGLSNGAYYYHLSGHSPCFKTAKGIINVLK</sequence>